<accession>A0ACC0CLJ6</accession>
<proteinExistence type="predicted"/>
<name>A0ACC0CLJ6_9PEZI</name>
<comment type="caution">
    <text evidence="1">The sequence shown here is derived from an EMBL/GenBank/DDBJ whole genome shotgun (WGS) entry which is preliminary data.</text>
</comment>
<reference evidence="1 2" key="1">
    <citation type="journal article" date="2022" name="New Phytol.">
        <title>Ecological generalism drives hyperdiversity of secondary metabolite gene clusters in xylarialean endophytes.</title>
        <authorList>
            <person name="Franco M.E.E."/>
            <person name="Wisecaver J.H."/>
            <person name="Arnold A.E."/>
            <person name="Ju Y.M."/>
            <person name="Slot J.C."/>
            <person name="Ahrendt S."/>
            <person name="Moore L.P."/>
            <person name="Eastman K.E."/>
            <person name="Scott K."/>
            <person name="Konkel Z."/>
            <person name="Mondo S.J."/>
            <person name="Kuo A."/>
            <person name="Hayes R.D."/>
            <person name="Haridas S."/>
            <person name="Andreopoulos B."/>
            <person name="Riley R."/>
            <person name="LaButti K."/>
            <person name="Pangilinan J."/>
            <person name="Lipzen A."/>
            <person name="Amirebrahimi M."/>
            <person name="Yan J."/>
            <person name="Adam C."/>
            <person name="Keymanesh K."/>
            <person name="Ng V."/>
            <person name="Louie K."/>
            <person name="Northen T."/>
            <person name="Drula E."/>
            <person name="Henrissat B."/>
            <person name="Hsieh H.M."/>
            <person name="Youens-Clark K."/>
            <person name="Lutzoni F."/>
            <person name="Miadlikowska J."/>
            <person name="Eastwood D.C."/>
            <person name="Hamelin R.C."/>
            <person name="Grigoriev I.V."/>
            <person name="U'Ren J.M."/>
        </authorList>
    </citation>
    <scope>NUCLEOTIDE SEQUENCE [LARGE SCALE GENOMIC DNA]</scope>
    <source>
        <strain evidence="1 2">ER1909</strain>
    </source>
</reference>
<protein>
    <submittedName>
        <fullName evidence="1">Uncharacterized protein</fullName>
    </submittedName>
</protein>
<evidence type="ECO:0000313" key="2">
    <source>
        <dbReference type="Proteomes" id="UP001497680"/>
    </source>
</evidence>
<organism evidence="1 2">
    <name type="scientific">Hypoxylon rubiginosum</name>
    <dbReference type="NCBI Taxonomy" id="110542"/>
    <lineage>
        <taxon>Eukaryota</taxon>
        <taxon>Fungi</taxon>
        <taxon>Dikarya</taxon>
        <taxon>Ascomycota</taxon>
        <taxon>Pezizomycotina</taxon>
        <taxon>Sordariomycetes</taxon>
        <taxon>Xylariomycetidae</taxon>
        <taxon>Xylariales</taxon>
        <taxon>Hypoxylaceae</taxon>
        <taxon>Hypoxylon</taxon>
    </lineage>
</organism>
<keyword evidence="2" id="KW-1185">Reference proteome</keyword>
<sequence length="89" mass="9801">MKVSAFSALSSHAAFLAVPVYIAYMMPRCLTYAFHVADTYGRSNTPSEQYQDWAHVLVPIRGVVERTNGGAMGSSKALCQCARFLIRGR</sequence>
<dbReference type="EMBL" id="MU394404">
    <property type="protein sequence ID" value="KAI6081185.1"/>
    <property type="molecule type" value="Genomic_DNA"/>
</dbReference>
<dbReference type="Proteomes" id="UP001497680">
    <property type="component" value="Unassembled WGS sequence"/>
</dbReference>
<gene>
    <name evidence="1" type="ORF">F4821DRAFT_249831</name>
</gene>
<evidence type="ECO:0000313" key="1">
    <source>
        <dbReference type="EMBL" id="KAI6081185.1"/>
    </source>
</evidence>